<reference evidence="3" key="1">
    <citation type="journal article" date="2021" name="Nat. Commun.">
        <title>Genomic analyses provide insights into spinach domestication and the genetic basis of agronomic traits.</title>
        <authorList>
            <person name="Cai X."/>
            <person name="Sun X."/>
            <person name="Xu C."/>
            <person name="Sun H."/>
            <person name="Wang X."/>
            <person name="Ge C."/>
            <person name="Zhang Z."/>
            <person name="Wang Q."/>
            <person name="Fei Z."/>
            <person name="Jiao C."/>
            <person name="Wang Q."/>
        </authorList>
    </citation>
    <scope>NUCLEOTIDE SEQUENCE [LARGE SCALE GENOMIC DNA]</scope>
    <source>
        <strain evidence="3">cv. Varoflay</strain>
    </source>
</reference>
<name>A0ABM3R370_SPIOL</name>
<sequence length="579" mass="64515">MKHERVFLDELSPISKSYKVKVKVIEKGRAKPSPKKGILYQHLVLQDDKKNKMRGALFGDQIEAYKDAFVHKGEYEIADAPIRHADPQWKKSEEELDFQMTFGRQTVIQPVNVEAGPILPDYQSIASIPRAGDPDDRYDIVGVVLYVEDQPRSITTAQDRQVFVREIVITDHSSQQPLVISVWNDFAGADCDPLSCWGEKFVVVGFTSLRATSHKGFSLASSMSTMFIHDPEGHRADALKEWALRHQALLADRQARVLDVRNPSNEKVIITLDELRHKKNTNTLQEERPWLKVCIPDARLEKVHAYLGCPNCGKSTTAPLGEAFKCGTCSRIGVISTPRITFNCEVSDDTGTYAFTTFTEDSERLFRMTAADLFRMKHTGDLQTFMVARKLLRTKHFFIQVGPTTSLSTCNVLQWCLKKVEIEDDDMEHVHPADNTQAENAVETEMATEGDANTQNLPLNAGHADPEDYTNADPLDAENAATEAAETEVSTERDANTQNLPLNAGHADPEDYTNADPLDAENAATEAAETEVSTERDANTQNLPLNVGHADPDDYTNDDPLNAENAATEADHDDDTSEE</sequence>
<dbReference type="SUPFAM" id="SSF50249">
    <property type="entry name" value="Nucleic acid-binding proteins"/>
    <property type="match status" value="3"/>
</dbReference>
<reference evidence="4" key="2">
    <citation type="submission" date="2025-08" db="UniProtKB">
        <authorList>
            <consortium name="RefSeq"/>
        </authorList>
    </citation>
    <scope>IDENTIFICATION</scope>
    <source>
        <tissue evidence="4">Leaf</tissue>
    </source>
</reference>
<evidence type="ECO:0000313" key="4">
    <source>
        <dbReference type="RefSeq" id="XP_056690063.1"/>
    </source>
</evidence>
<feature type="domain" description="Replication factor A C-terminal" evidence="2">
    <location>
        <begin position="304"/>
        <end position="398"/>
    </location>
</feature>
<keyword evidence="3" id="KW-1185">Reference proteome</keyword>
<dbReference type="PANTHER" id="PTHR47165">
    <property type="entry name" value="OS03G0429900 PROTEIN"/>
    <property type="match status" value="1"/>
</dbReference>
<dbReference type="Proteomes" id="UP000813463">
    <property type="component" value="Chromosome 1"/>
</dbReference>
<dbReference type="Gene3D" id="2.40.50.140">
    <property type="entry name" value="Nucleic acid-binding proteins"/>
    <property type="match status" value="3"/>
</dbReference>
<dbReference type="InterPro" id="IPR013955">
    <property type="entry name" value="Rep_factor-A_C"/>
</dbReference>
<proteinExistence type="predicted"/>
<feature type="compositionally biased region" description="Low complexity" evidence="1">
    <location>
        <begin position="477"/>
        <end position="488"/>
    </location>
</feature>
<organism evidence="3 4">
    <name type="scientific">Spinacia oleracea</name>
    <name type="common">Spinach</name>
    <dbReference type="NCBI Taxonomy" id="3562"/>
    <lineage>
        <taxon>Eukaryota</taxon>
        <taxon>Viridiplantae</taxon>
        <taxon>Streptophyta</taxon>
        <taxon>Embryophyta</taxon>
        <taxon>Tracheophyta</taxon>
        <taxon>Spermatophyta</taxon>
        <taxon>Magnoliopsida</taxon>
        <taxon>eudicotyledons</taxon>
        <taxon>Gunneridae</taxon>
        <taxon>Pentapetalae</taxon>
        <taxon>Caryophyllales</taxon>
        <taxon>Chenopodiaceae</taxon>
        <taxon>Chenopodioideae</taxon>
        <taxon>Anserineae</taxon>
        <taxon>Spinacia</taxon>
    </lineage>
</organism>
<protein>
    <submittedName>
        <fullName evidence="4">Replication protein A 70 kDa DNA-binding subunit B-like</fullName>
    </submittedName>
</protein>
<evidence type="ECO:0000256" key="1">
    <source>
        <dbReference type="SAM" id="MobiDB-lite"/>
    </source>
</evidence>
<evidence type="ECO:0000313" key="3">
    <source>
        <dbReference type="Proteomes" id="UP000813463"/>
    </source>
</evidence>
<dbReference type="RefSeq" id="XP_056690063.1">
    <property type="nucleotide sequence ID" value="XM_056834085.1"/>
</dbReference>
<feature type="region of interest" description="Disordered" evidence="1">
    <location>
        <begin position="444"/>
        <end position="579"/>
    </location>
</feature>
<accession>A0ABM3R370</accession>
<feature type="compositionally biased region" description="Low complexity" evidence="1">
    <location>
        <begin position="520"/>
        <end position="531"/>
    </location>
</feature>
<dbReference type="PANTHER" id="PTHR47165:SF4">
    <property type="entry name" value="OS03G0429900 PROTEIN"/>
    <property type="match status" value="1"/>
</dbReference>
<gene>
    <name evidence="4" type="primary">LOC130464994</name>
</gene>
<evidence type="ECO:0000259" key="2">
    <source>
        <dbReference type="Pfam" id="PF08646"/>
    </source>
</evidence>
<dbReference type="Pfam" id="PF08646">
    <property type="entry name" value="Rep_fac-A_C"/>
    <property type="match status" value="1"/>
</dbReference>
<dbReference type="GeneID" id="130464994"/>
<dbReference type="InterPro" id="IPR012340">
    <property type="entry name" value="NA-bd_OB-fold"/>
</dbReference>